<dbReference type="Pfam" id="PF00199">
    <property type="entry name" value="Catalase"/>
    <property type="match status" value="1"/>
</dbReference>
<dbReference type="AlphaFoldDB" id="A0A0N8S0F4"/>
<dbReference type="Gene3D" id="2.40.180.10">
    <property type="entry name" value="Catalase core domain"/>
    <property type="match status" value="1"/>
</dbReference>
<dbReference type="CDD" id="cd08152">
    <property type="entry name" value="y4iL_like"/>
    <property type="match status" value="1"/>
</dbReference>
<evidence type="ECO:0000256" key="1">
    <source>
        <dbReference type="ARBA" id="ARBA00012314"/>
    </source>
</evidence>
<dbReference type="GO" id="GO:0020037">
    <property type="term" value="F:heme binding"/>
    <property type="evidence" value="ECO:0007669"/>
    <property type="project" value="InterPro"/>
</dbReference>
<dbReference type="InterPro" id="IPR020835">
    <property type="entry name" value="Catalase_sf"/>
</dbReference>
<dbReference type="PROSITE" id="PS51402">
    <property type="entry name" value="CATALASE_3"/>
    <property type="match status" value="1"/>
</dbReference>
<organism evidence="4 5">
    <name type="scientific">Pseudomonas amygdali pv. photiniae</name>
    <dbReference type="NCBI Taxonomy" id="251724"/>
    <lineage>
        <taxon>Bacteria</taxon>
        <taxon>Pseudomonadati</taxon>
        <taxon>Pseudomonadota</taxon>
        <taxon>Gammaproteobacteria</taxon>
        <taxon>Pseudomonadales</taxon>
        <taxon>Pseudomonadaceae</taxon>
        <taxon>Pseudomonas</taxon>
        <taxon>Pseudomonas amygdali</taxon>
    </lineage>
</organism>
<proteinExistence type="predicted"/>
<evidence type="ECO:0000259" key="3">
    <source>
        <dbReference type="Pfam" id="PF00199"/>
    </source>
</evidence>
<dbReference type="PATRIC" id="fig|251724.3.peg.5783"/>
<evidence type="ECO:0000256" key="2">
    <source>
        <dbReference type="SAM" id="MobiDB-lite"/>
    </source>
</evidence>
<dbReference type="GO" id="GO:0006979">
    <property type="term" value="P:response to oxidative stress"/>
    <property type="evidence" value="ECO:0007669"/>
    <property type="project" value="InterPro"/>
</dbReference>
<reference evidence="4 5" key="1">
    <citation type="submission" date="2015-09" db="EMBL/GenBank/DDBJ databases">
        <title>Genome announcement of multiple Pseudomonas syringae strains.</title>
        <authorList>
            <person name="Thakur S."/>
            <person name="Wang P.W."/>
            <person name="Gong Y."/>
            <person name="Weir B.S."/>
            <person name="Guttman D.S."/>
        </authorList>
    </citation>
    <scope>NUCLEOTIDE SEQUENCE [LARGE SCALE GENOMIC DNA]</scope>
    <source>
        <strain evidence="4 5">ICMP7840</strain>
    </source>
</reference>
<dbReference type="PANTHER" id="PTHR36195:SF4">
    <property type="entry name" value="DOMAIN PROTEIN, PUTATIVE (AFU_ORTHOLOGUE AFUA_5G01990)-RELATED"/>
    <property type="match status" value="1"/>
</dbReference>
<evidence type="ECO:0000313" key="5">
    <source>
        <dbReference type="Proteomes" id="UP000050469"/>
    </source>
</evidence>
<dbReference type="EC" id="1.11.1.6" evidence="1"/>
<feature type="domain" description="Catalase core" evidence="3">
    <location>
        <begin position="75"/>
        <end position="327"/>
    </location>
</feature>
<name>A0A0N8S0F4_PSEA0</name>
<sequence length="387" mass="42305">MPPERSSRTASTSGYPDPSDRDALMTTKNLTVQPLRFQPSFEVVPDDEAQTSKELVEAMHSILETTLQDTGHAIRSVHAKAHGLLRGQIQVYDDLPEPLAQGAFAKPGNFPLFMRFSTNPGDILDDKVSTPRGLAIKLVGIEGTRLPGSADASTQDFVMQNAKAFTARDPKAFLKTLKLLAKTTDKAPGMKKALSAVLRGIESAIESAGGESGTLRSLGGHPMTHILGETFYTVVPFLYGPYYAKLSVVPISAELMALTDKAVDLKDKPDGLREAVKAFFLENDASWEVRIQLATDLEKMPVEDASAIWPEDLSPYVAVARIDVPRQSSWSEQSIQEIDEGMSFSPWHGLEAHRPLGGVMRVRKPAYEHSAGFRSQHNGCPMHEPRG</sequence>
<dbReference type="PANTHER" id="PTHR36195">
    <property type="entry name" value="DOMAIN PROTEIN, PUTATIVE (AFU_ORTHOLOGUE AFUA_5G01990)-RELATED-RELATED"/>
    <property type="match status" value="1"/>
</dbReference>
<dbReference type="InterPro" id="IPR018028">
    <property type="entry name" value="Catalase"/>
</dbReference>
<accession>A0A0N8S0F4</accession>
<dbReference type="Proteomes" id="UP000050469">
    <property type="component" value="Unassembled WGS sequence"/>
</dbReference>
<dbReference type="SUPFAM" id="SSF56634">
    <property type="entry name" value="Heme-dependent catalase-like"/>
    <property type="match status" value="1"/>
</dbReference>
<feature type="region of interest" description="Disordered" evidence="2">
    <location>
        <begin position="1"/>
        <end position="23"/>
    </location>
</feature>
<dbReference type="EMBL" id="LJQO01000078">
    <property type="protein sequence ID" value="KPX79039.1"/>
    <property type="molecule type" value="Genomic_DNA"/>
</dbReference>
<evidence type="ECO:0000313" key="4">
    <source>
        <dbReference type="EMBL" id="KPX79039.1"/>
    </source>
</evidence>
<gene>
    <name evidence="4" type="ORF">ALO53_05447</name>
</gene>
<comment type="caution">
    <text evidence="4">The sequence shown here is derived from an EMBL/GenBank/DDBJ whole genome shotgun (WGS) entry which is preliminary data.</text>
</comment>
<protein>
    <recommendedName>
        <fullName evidence="1">catalase</fullName>
        <ecNumber evidence="1">1.11.1.6</ecNumber>
    </recommendedName>
</protein>
<dbReference type="GO" id="GO:0004096">
    <property type="term" value="F:catalase activity"/>
    <property type="evidence" value="ECO:0007669"/>
    <property type="project" value="InterPro"/>
</dbReference>
<dbReference type="InterPro" id="IPR011614">
    <property type="entry name" value="Catalase_core"/>
</dbReference>